<evidence type="ECO:0000256" key="23">
    <source>
        <dbReference type="SAM" id="SignalP"/>
    </source>
</evidence>
<evidence type="ECO:0000256" key="11">
    <source>
        <dbReference type="ARBA" id="ARBA00023128"/>
    </source>
</evidence>
<organism evidence="25 26">
    <name type="scientific">Tetraodon nigroviridis</name>
    <name type="common">Spotted green pufferfish</name>
    <name type="synonym">Chelonodon nigroviridis</name>
    <dbReference type="NCBI Taxonomy" id="99883"/>
    <lineage>
        <taxon>Eukaryota</taxon>
        <taxon>Metazoa</taxon>
        <taxon>Chordata</taxon>
        <taxon>Craniata</taxon>
        <taxon>Vertebrata</taxon>
        <taxon>Euteleostomi</taxon>
        <taxon>Actinopterygii</taxon>
        <taxon>Neopterygii</taxon>
        <taxon>Teleostei</taxon>
        <taxon>Neoteleostei</taxon>
        <taxon>Acanthomorphata</taxon>
        <taxon>Eupercaria</taxon>
        <taxon>Tetraodontiformes</taxon>
        <taxon>Tetradontoidea</taxon>
        <taxon>Tetraodontidae</taxon>
        <taxon>Tetraodon</taxon>
    </lineage>
</organism>
<comment type="catalytic activity">
    <reaction evidence="15">
        <text>heme b(in) = heme b(out)</text>
        <dbReference type="Rhea" id="RHEA:75443"/>
        <dbReference type="ChEBI" id="CHEBI:60344"/>
    </reaction>
</comment>
<keyword evidence="13" id="KW-0675">Receptor</keyword>
<keyword evidence="5" id="KW-1003">Cell membrane</keyword>
<feature type="transmembrane region" description="Helical" evidence="22">
    <location>
        <begin position="318"/>
        <end position="337"/>
    </location>
</feature>
<dbReference type="GO" id="GO:0006783">
    <property type="term" value="P:heme biosynthetic process"/>
    <property type="evidence" value="ECO:0007669"/>
    <property type="project" value="UniProtKB-ARBA"/>
</dbReference>
<feature type="chain" id="PRO_5003582886" description="Choline/ethanolamine transporter FLVCR1" evidence="23">
    <location>
        <begin position="18"/>
        <end position="441"/>
    </location>
</feature>
<comment type="subcellular location">
    <subcellularLocation>
        <location evidence="3">Cell membrane</location>
        <topology evidence="3">Multi-pass membrane protein</topology>
    </subcellularLocation>
    <subcellularLocation>
        <location evidence="2">Endoplasmic reticulum membrane</location>
        <topology evidence="2">Multi-pass membrane protein</topology>
    </subcellularLocation>
    <subcellularLocation>
        <location evidence="1">Mitochondrion membrane</location>
        <topology evidence="1">Multi-pass membrane protein</topology>
    </subcellularLocation>
</comment>
<evidence type="ECO:0000256" key="20">
    <source>
        <dbReference type="ARBA" id="ARBA00068050"/>
    </source>
</evidence>
<dbReference type="GO" id="GO:0005886">
    <property type="term" value="C:plasma membrane"/>
    <property type="evidence" value="ECO:0007669"/>
    <property type="project" value="UniProtKB-SubCell"/>
</dbReference>
<keyword evidence="11" id="KW-0496">Mitochondrion</keyword>
<dbReference type="GO" id="GO:0015232">
    <property type="term" value="F:heme transmembrane transporter activity"/>
    <property type="evidence" value="ECO:0007669"/>
    <property type="project" value="UniProtKB-ARBA"/>
</dbReference>
<keyword evidence="14" id="KW-0325">Glycoprotein</keyword>
<protein>
    <recommendedName>
        <fullName evidence="20">Choline/ethanolamine transporter FLVCR1</fullName>
    </recommendedName>
    <alternativeName>
        <fullName evidence="21">Heme transporter FLVCR1</fullName>
    </alternativeName>
</protein>
<evidence type="ECO:0000256" key="14">
    <source>
        <dbReference type="ARBA" id="ARBA00023180"/>
    </source>
</evidence>
<evidence type="ECO:0000256" key="17">
    <source>
        <dbReference type="ARBA" id="ARBA00045087"/>
    </source>
</evidence>
<dbReference type="Pfam" id="PF07690">
    <property type="entry name" value="MFS_1"/>
    <property type="match status" value="1"/>
</dbReference>
<evidence type="ECO:0000256" key="7">
    <source>
        <dbReference type="ARBA" id="ARBA00022692"/>
    </source>
</evidence>
<dbReference type="HOGENOM" id="CLU_023132_0_1_1"/>
<evidence type="ECO:0000256" key="2">
    <source>
        <dbReference type="ARBA" id="ARBA00004477"/>
    </source>
</evidence>
<evidence type="ECO:0000259" key="24">
    <source>
        <dbReference type="PROSITE" id="PS50850"/>
    </source>
</evidence>
<dbReference type="GO" id="GO:0031966">
    <property type="term" value="C:mitochondrial membrane"/>
    <property type="evidence" value="ECO:0007669"/>
    <property type="project" value="UniProtKB-SubCell"/>
</dbReference>
<reference evidence="26" key="1">
    <citation type="journal article" date="2004" name="Nature">
        <title>Genome duplication in the teleost fish Tetraodon nigroviridis reveals the early vertebrate proto-karyotype.</title>
        <authorList>
            <person name="Jaillon O."/>
            <person name="Aury J.-M."/>
            <person name="Brunet F."/>
            <person name="Petit J.-L."/>
            <person name="Stange-Thomann N."/>
            <person name="Mauceli E."/>
            <person name="Bouneau L."/>
            <person name="Fischer C."/>
            <person name="Ozouf-Costaz C."/>
            <person name="Bernot A."/>
            <person name="Nicaud S."/>
            <person name="Jaffe D."/>
            <person name="Fisher S."/>
            <person name="Lutfalla G."/>
            <person name="Dossat C."/>
            <person name="Segurens B."/>
            <person name="Dasilva C."/>
            <person name="Salanoubat M."/>
            <person name="Levy M."/>
            <person name="Boudet N."/>
            <person name="Castellano S."/>
            <person name="Anthouard V."/>
            <person name="Jubin C."/>
            <person name="Castelli V."/>
            <person name="Katinka M."/>
            <person name="Vacherie B."/>
            <person name="Biemont C."/>
            <person name="Skalli Z."/>
            <person name="Cattolico L."/>
            <person name="Poulain J."/>
            <person name="De Berardinis V."/>
            <person name="Cruaud C."/>
            <person name="Duprat S."/>
            <person name="Brottier P."/>
            <person name="Coutanceau J.-P."/>
            <person name="Gouzy J."/>
            <person name="Parra G."/>
            <person name="Lardier G."/>
            <person name="Chapple C."/>
            <person name="McKernan K.J."/>
            <person name="McEwan P."/>
            <person name="Bosak S."/>
            <person name="Kellis M."/>
            <person name="Volff J.-N."/>
            <person name="Guigo R."/>
            <person name="Zody M.C."/>
            <person name="Mesirov J."/>
            <person name="Lindblad-Toh K."/>
            <person name="Birren B."/>
            <person name="Nusbaum C."/>
            <person name="Kahn D."/>
            <person name="Robinson-Rechavi M."/>
            <person name="Laudet V."/>
            <person name="Schachter V."/>
            <person name="Quetier F."/>
            <person name="Saurin W."/>
            <person name="Scarpelli C."/>
            <person name="Wincker P."/>
            <person name="Lander E.S."/>
            <person name="Weissenbach J."/>
            <person name="Roest Crollius H."/>
        </authorList>
    </citation>
    <scope>NUCLEOTIDE SEQUENCE [LARGE SCALE GENOMIC DNA]</scope>
</reference>
<feature type="transmembrane region" description="Helical" evidence="22">
    <location>
        <begin position="94"/>
        <end position="117"/>
    </location>
</feature>
<dbReference type="InterPro" id="IPR020846">
    <property type="entry name" value="MFS_dom"/>
</dbReference>
<evidence type="ECO:0000256" key="10">
    <source>
        <dbReference type="ARBA" id="ARBA00023057"/>
    </source>
</evidence>
<keyword evidence="7 22" id="KW-0812">Transmembrane</keyword>
<keyword evidence="8" id="KW-0256">Endoplasmic reticulum</keyword>
<name>H3DJ52_TETNG</name>
<feature type="transmembrane region" description="Helical" evidence="22">
    <location>
        <begin position="129"/>
        <end position="150"/>
    </location>
</feature>
<evidence type="ECO:0000256" key="6">
    <source>
        <dbReference type="ARBA" id="ARBA00022553"/>
    </source>
</evidence>
<evidence type="ECO:0000256" key="22">
    <source>
        <dbReference type="SAM" id="Phobius"/>
    </source>
</evidence>
<feature type="transmembrane region" description="Helical" evidence="22">
    <location>
        <begin position="357"/>
        <end position="377"/>
    </location>
</feature>
<evidence type="ECO:0000256" key="15">
    <source>
        <dbReference type="ARBA" id="ARBA00035075"/>
    </source>
</evidence>
<evidence type="ECO:0000256" key="18">
    <source>
        <dbReference type="ARBA" id="ARBA00046338"/>
    </source>
</evidence>
<feature type="transmembrane region" description="Helical" evidence="22">
    <location>
        <begin position="170"/>
        <end position="190"/>
    </location>
</feature>
<dbReference type="InParanoid" id="H3DJ52"/>
<keyword evidence="9 22" id="KW-1133">Transmembrane helix</keyword>
<feature type="transmembrane region" description="Helical" evidence="22">
    <location>
        <begin position="33"/>
        <end position="57"/>
    </location>
</feature>
<dbReference type="SUPFAM" id="SSF103473">
    <property type="entry name" value="MFS general substrate transporter"/>
    <property type="match status" value="1"/>
</dbReference>
<evidence type="ECO:0000256" key="12">
    <source>
        <dbReference type="ARBA" id="ARBA00023136"/>
    </source>
</evidence>
<keyword evidence="23" id="KW-0732">Signal</keyword>
<sequence length="441" mass="48590">RRWLMLLLFFTVSMSNAYQWIQYGIISNIIMKFYAVEAVAVDMISMVYMIFYILLIVPSSWLLEKKGMRVTLISACVFNSAGAWIKVASARPDLYWVTLLGQCVCAIGQVLILGIPPRLAAVWFGQNEVSSACSIGVIGNQLGCAIGFLVPPLLVPNVDHRDVLGNHLRLMFYTTAGVTTALLVLVVVVFQKEPPSPPTLAQAKQVLSEGSSYSSSLLRLLQNRAFALLLLSYGILVGASYTISTLLNRLIIHFYPGEEKNAGRTGLTFILTGIVASLLCGLWLDRSKTFKQTTFAMYLLTLVGMLVFTFTLDRGHLWLLFITTGIVGLFMFGYLPLGFEYGVELSYPEAEGTSSGLLNCSAQVFGIIFIFSEGSVIDRWGPLAGNIFLSCFLLIGTVTSGLIKSELWRQKANLENSLATGKRQLLPENQHPPAKSKEDHL</sequence>
<feature type="transmembrane region" description="Helical" evidence="22">
    <location>
        <begin position="383"/>
        <end position="403"/>
    </location>
</feature>
<feature type="transmembrane region" description="Helical" evidence="22">
    <location>
        <begin position="69"/>
        <end position="88"/>
    </location>
</feature>
<evidence type="ECO:0000256" key="5">
    <source>
        <dbReference type="ARBA" id="ARBA00022475"/>
    </source>
</evidence>
<dbReference type="Proteomes" id="UP000007303">
    <property type="component" value="Unassembled WGS sequence"/>
</dbReference>
<feature type="domain" description="Major facilitator superfamily (MFS) profile" evidence="24">
    <location>
        <begin position="5"/>
        <end position="408"/>
    </location>
</feature>
<feature type="transmembrane region" description="Helical" evidence="22">
    <location>
        <begin position="296"/>
        <end position="312"/>
    </location>
</feature>
<dbReference type="GO" id="GO:0043249">
    <property type="term" value="P:erythrocyte maturation"/>
    <property type="evidence" value="ECO:0007669"/>
    <property type="project" value="UniProtKB-KW"/>
</dbReference>
<evidence type="ECO:0000256" key="9">
    <source>
        <dbReference type="ARBA" id="ARBA00022989"/>
    </source>
</evidence>
<evidence type="ECO:0000256" key="21">
    <source>
        <dbReference type="ARBA" id="ARBA00080886"/>
    </source>
</evidence>
<evidence type="ECO:0000256" key="16">
    <source>
        <dbReference type="ARBA" id="ARBA00036811"/>
    </source>
</evidence>
<dbReference type="GO" id="GO:0020037">
    <property type="term" value="F:heme binding"/>
    <property type="evidence" value="ECO:0007669"/>
    <property type="project" value="TreeGrafter"/>
</dbReference>
<evidence type="ECO:0000256" key="19">
    <source>
        <dbReference type="ARBA" id="ARBA00060240"/>
    </source>
</evidence>
<evidence type="ECO:0000256" key="13">
    <source>
        <dbReference type="ARBA" id="ARBA00023170"/>
    </source>
</evidence>
<reference evidence="25" key="3">
    <citation type="submission" date="2025-09" db="UniProtKB">
        <authorList>
            <consortium name="Ensembl"/>
        </authorList>
    </citation>
    <scope>IDENTIFICATION</scope>
</reference>
<comment type="catalytic activity">
    <reaction evidence="17">
        <text>ethanolamine(in) = ethanolamine(out)</text>
        <dbReference type="Rhea" id="RHEA:32747"/>
        <dbReference type="ChEBI" id="CHEBI:57603"/>
    </reaction>
</comment>
<comment type="catalytic activity">
    <reaction evidence="16">
        <text>choline(out) = choline(in)</text>
        <dbReference type="Rhea" id="RHEA:32751"/>
        <dbReference type="ChEBI" id="CHEBI:15354"/>
    </reaction>
</comment>
<dbReference type="PANTHER" id="PTHR10924:SF3">
    <property type="entry name" value="HEME TRANSPORTER FLVCR2"/>
    <property type="match status" value="1"/>
</dbReference>
<proteinExistence type="inferred from homology"/>
<keyword evidence="4" id="KW-0813">Transport</keyword>
<dbReference type="GO" id="GO:0097037">
    <property type="term" value="P:heme export"/>
    <property type="evidence" value="ECO:0007669"/>
    <property type="project" value="TreeGrafter"/>
</dbReference>
<keyword evidence="26" id="KW-1185">Reference proteome</keyword>
<dbReference type="Gene3D" id="1.20.1250.20">
    <property type="entry name" value="MFS general substrate transporter like domains"/>
    <property type="match status" value="1"/>
</dbReference>
<feature type="transmembrane region" description="Helical" evidence="22">
    <location>
        <begin position="267"/>
        <end position="284"/>
    </location>
</feature>
<dbReference type="GO" id="GO:0005789">
    <property type="term" value="C:endoplasmic reticulum membrane"/>
    <property type="evidence" value="ECO:0007669"/>
    <property type="project" value="UniProtKB-SubCell"/>
</dbReference>
<dbReference type="AlphaFoldDB" id="H3DJ52"/>
<evidence type="ECO:0000256" key="3">
    <source>
        <dbReference type="ARBA" id="ARBA00004651"/>
    </source>
</evidence>
<dbReference type="GeneTree" id="ENSGT01030000234625"/>
<dbReference type="Ensembl" id="ENSTNIT00000020779.1">
    <property type="protein sequence ID" value="ENSTNIP00000020547.1"/>
    <property type="gene ID" value="ENSTNIG00000017407.1"/>
</dbReference>
<evidence type="ECO:0000256" key="4">
    <source>
        <dbReference type="ARBA" id="ARBA00022448"/>
    </source>
</evidence>
<accession>H3DJ52</accession>
<evidence type="ECO:0000256" key="8">
    <source>
        <dbReference type="ARBA" id="ARBA00022824"/>
    </source>
</evidence>
<keyword evidence="6" id="KW-0597">Phosphoprotein</keyword>
<comment type="similarity">
    <text evidence="18">Belongs to the major facilitator superfamily. Feline leukemia virus subgroup C receptor (TC 2.A.1.28.1) family.</text>
</comment>
<dbReference type="OMA" id="WWIAIIT"/>
<feature type="transmembrane region" description="Helical" evidence="22">
    <location>
        <begin position="225"/>
        <end position="247"/>
    </location>
</feature>
<comment type="function">
    <text evidence="19">Uniporter that mediates the transport of extracellular choline and ethanolamine into cells, thereby playing a key role in phospholipid biosynthesis. Choline and ethanolamine are the precursors of phosphatidylcholine and phosphatidylethanolamine, respectively, the two most abundant phospholipids. Transport is not coupled with proton transport and is exclusively driven by the choline (or ethanolamine) gradient across the plasma membrane. Also acts as a heme b transporter that mediates heme efflux from the cytoplasm to the extracellular compartment.</text>
</comment>
<dbReference type="PANTHER" id="PTHR10924">
    <property type="entry name" value="MAJOR FACILITATOR SUPERFAMILY PROTEIN-RELATED"/>
    <property type="match status" value="1"/>
</dbReference>
<keyword evidence="10" id="KW-0265">Erythrocyte maturation</keyword>
<evidence type="ECO:0000256" key="1">
    <source>
        <dbReference type="ARBA" id="ARBA00004225"/>
    </source>
</evidence>
<dbReference type="FunFam" id="1.20.1250.20:FF:000184">
    <property type="entry name" value="Feline leukemia virus subgroup C receptor-related protein 1"/>
    <property type="match status" value="1"/>
</dbReference>
<evidence type="ECO:0000313" key="25">
    <source>
        <dbReference type="Ensembl" id="ENSTNIP00000020547.1"/>
    </source>
</evidence>
<keyword evidence="12 22" id="KW-0472">Membrane</keyword>
<evidence type="ECO:0000313" key="26">
    <source>
        <dbReference type="Proteomes" id="UP000007303"/>
    </source>
</evidence>
<reference evidence="25" key="2">
    <citation type="submission" date="2025-08" db="UniProtKB">
        <authorList>
            <consortium name="Ensembl"/>
        </authorList>
    </citation>
    <scope>IDENTIFICATION</scope>
</reference>
<dbReference type="InterPro" id="IPR011701">
    <property type="entry name" value="MFS"/>
</dbReference>
<feature type="signal peptide" evidence="23">
    <location>
        <begin position="1"/>
        <end position="17"/>
    </location>
</feature>
<dbReference type="PROSITE" id="PS50850">
    <property type="entry name" value="MFS"/>
    <property type="match status" value="1"/>
</dbReference>
<dbReference type="InterPro" id="IPR036259">
    <property type="entry name" value="MFS_trans_sf"/>
</dbReference>
<dbReference type="InterPro" id="IPR049680">
    <property type="entry name" value="FLVCR1-2_SLC49-like"/>
</dbReference>